<dbReference type="InterPro" id="IPR036388">
    <property type="entry name" value="WH-like_DNA-bd_sf"/>
</dbReference>
<sequence>MRSRNAGDGPTGVMQRAALILDVLDGATEPMNLSQIVAATGLPLSSVHRALEQLVALRWVHRHGKDYRLGMRIIELGSAASQQNVLRRAALPSLHWLHRVTGCIVHLGVLDGDEVVYLEKVGGELVTGIRSRVGSRLRAETSSIGKALLALDRPARPDSPVIDGARELRVVYEHEKCMKGFSCVAVPIGTPGHEEPAAVSIFGSLTKIRTDPRVRLSVQTAAAEIGRRLHVPRSGAAQRHSPHYRPNRLGT</sequence>
<dbReference type="PANTHER" id="PTHR30136">
    <property type="entry name" value="HELIX-TURN-HELIX TRANSCRIPTIONAL REGULATOR, ICLR FAMILY"/>
    <property type="match status" value="1"/>
</dbReference>
<evidence type="ECO:0000256" key="2">
    <source>
        <dbReference type="ARBA" id="ARBA00023125"/>
    </source>
</evidence>
<dbReference type="InterPro" id="IPR050707">
    <property type="entry name" value="HTH_MetabolicPath_Reg"/>
</dbReference>
<dbReference type="PROSITE" id="PS51078">
    <property type="entry name" value="ICLR_ED"/>
    <property type="match status" value="1"/>
</dbReference>
<feature type="domain" description="HTH iclR-type" evidence="5">
    <location>
        <begin position="11"/>
        <end position="71"/>
    </location>
</feature>
<name>A0ABV3F3W5_9NOCA</name>
<dbReference type="Proteomes" id="UP001551658">
    <property type="component" value="Unassembled WGS sequence"/>
</dbReference>
<dbReference type="RefSeq" id="WP_357974803.1">
    <property type="nucleotide sequence ID" value="NZ_JBFAIH010000002.1"/>
</dbReference>
<evidence type="ECO:0000313" key="8">
    <source>
        <dbReference type="Proteomes" id="UP001551658"/>
    </source>
</evidence>
<gene>
    <name evidence="7" type="ORF">AB0H72_06835</name>
</gene>
<dbReference type="SUPFAM" id="SSF46785">
    <property type="entry name" value="Winged helix' DNA-binding domain"/>
    <property type="match status" value="1"/>
</dbReference>
<feature type="region of interest" description="Disordered" evidence="4">
    <location>
        <begin position="231"/>
        <end position="251"/>
    </location>
</feature>
<accession>A0ABV3F3W5</accession>
<protein>
    <submittedName>
        <fullName evidence="7">IclR family transcriptional regulator</fullName>
    </submittedName>
</protein>
<evidence type="ECO:0000256" key="1">
    <source>
        <dbReference type="ARBA" id="ARBA00023015"/>
    </source>
</evidence>
<comment type="caution">
    <text evidence="7">The sequence shown here is derived from an EMBL/GenBank/DDBJ whole genome shotgun (WGS) entry which is preliminary data.</text>
</comment>
<evidence type="ECO:0000256" key="4">
    <source>
        <dbReference type="SAM" id="MobiDB-lite"/>
    </source>
</evidence>
<keyword evidence="3" id="KW-0804">Transcription</keyword>
<dbReference type="Pfam" id="PF01614">
    <property type="entry name" value="IclR_C"/>
    <property type="match status" value="1"/>
</dbReference>
<evidence type="ECO:0000313" key="7">
    <source>
        <dbReference type="EMBL" id="MEV0362402.1"/>
    </source>
</evidence>
<keyword evidence="2" id="KW-0238">DNA-binding</keyword>
<reference evidence="7 8" key="1">
    <citation type="submission" date="2024-06" db="EMBL/GenBank/DDBJ databases">
        <title>The Natural Products Discovery Center: Release of the First 8490 Sequenced Strains for Exploring Actinobacteria Biosynthetic Diversity.</title>
        <authorList>
            <person name="Kalkreuter E."/>
            <person name="Kautsar S.A."/>
            <person name="Yang D."/>
            <person name="Bader C.D."/>
            <person name="Teijaro C.N."/>
            <person name="Fluegel L."/>
            <person name="Davis C.M."/>
            <person name="Simpson J.R."/>
            <person name="Lauterbach L."/>
            <person name="Steele A.D."/>
            <person name="Gui C."/>
            <person name="Meng S."/>
            <person name="Li G."/>
            <person name="Viehrig K."/>
            <person name="Ye F."/>
            <person name="Su P."/>
            <person name="Kiefer A.F."/>
            <person name="Nichols A."/>
            <person name="Cepeda A.J."/>
            <person name="Yan W."/>
            <person name="Fan B."/>
            <person name="Jiang Y."/>
            <person name="Adhikari A."/>
            <person name="Zheng C.-J."/>
            <person name="Schuster L."/>
            <person name="Cowan T.M."/>
            <person name="Smanski M.J."/>
            <person name="Chevrette M.G."/>
            <person name="De Carvalho L.P.S."/>
            <person name="Shen B."/>
        </authorList>
    </citation>
    <scope>NUCLEOTIDE SEQUENCE [LARGE SCALE GENOMIC DNA]</scope>
    <source>
        <strain evidence="7 8">NPDC050671</strain>
    </source>
</reference>
<feature type="compositionally biased region" description="Basic residues" evidence="4">
    <location>
        <begin position="240"/>
        <end position="251"/>
    </location>
</feature>
<dbReference type="InterPro" id="IPR005471">
    <property type="entry name" value="Tscrpt_reg_IclR_N"/>
</dbReference>
<dbReference type="Gene3D" id="1.10.10.10">
    <property type="entry name" value="Winged helix-like DNA-binding domain superfamily/Winged helix DNA-binding domain"/>
    <property type="match status" value="1"/>
</dbReference>
<keyword evidence="1" id="KW-0805">Transcription regulation</keyword>
<evidence type="ECO:0000259" key="6">
    <source>
        <dbReference type="PROSITE" id="PS51078"/>
    </source>
</evidence>
<proteinExistence type="predicted"/>
<dbReference type="SMART" id="SM00346">
    <property type="entry name" value="HTH_ICLR"/>
    <property type="match status" value="1"/>
</dbReference>
<dbReference type="PROSITE" id="PS51077">
    <property type="entry name" value="HTH_ICLR"/>
    <property type="match status" value="1"/>
</dbReference>
<dbReference type="EMBL" id="JBFAIH010000002">
    <property type="protein sequence ID" value="MEV0362402.1"/>
    <property type="molecule type" value="Genomic_DNA"/>
</dbReference>
<evidence type="ECO:0000256" key="3">
    <source>
        <dbReference type="ARBA" id="ARBA00023163"/>
    </source>
</evidence>
<evidence type="ECO:0000259" key="5">
    <source>
        <dbReference type="PROSITE" id="PS51077"/>
    </source>
</evidence>
<dbReference type="InterPro" id="IPR029016">
    <property type="entry name" value="GAF-like_dom_sf"/>
</dbReference>
<dbReference type="Pfam" id="PF09339">
    <property type="entry name" value="HTH_IclR"/>
    <property type="match status" value="1"/>
</dbReference>
<dbReference type="SUPFAM" id="SSF55781">
    <property type="entry name" value="GAF domain-like"/>
    <property type="match status" value="1"/>
</dbReference>
<feature type="domain" description="IclR-ED" evidence="6">
    <location>
        <begin position="72"/>
        <end position="231"/>
    </location>
</feature>
<dbReference type="Gene3D" id="3.30.450.40">
    <property type="match status" value="2"/>
</dbReference>
<dbReference type="InterPro" id="IPR036390">
    <property type="entry name" value="WH_DNA-bd_sf"/>
</dbReference>
<dbReference type="PANTHER" id="PTHR30136:SF24">
    <property type="entry name" value="HTH-TYPE TRANSCRIPTIONAL REPRESSOR ALLR"/>
    <property type="match status" value="1"/>
</dbReference>
<dbReference type="InterPro" id="IPR014757">
    <property type="entry name" value="Tscrpt_reg_IclR_C"/>
</dbReference>
<keyword evidence="8" id="KW-1185">Reference proteome</keyword>
<organism evidence="7 8">
    <name type="scientific">Nocardia fusca</name>
    <dbReference type="NCBI Taxonomy" id="941183"/>
    <lineage>
        <taxon>Bacteria</taxon>
        <taxon>Bacillati</taxon>
        <taxon>Actinomycetota</taxon>
        <taxon>Actinomycetes</taxon>
        <taxon>Mycobacteriales</taxon>
        <taxon>Nocardiaceae</taxon>
        <taxon>Nocardia</taxon>
    </lineage>
</organism>